<keyword evidence="5" id="KW-1015">Disulfide bond</keyword>
<comment type="subcellular location">
    <subcellularLocation>
        <location evidence="1">Secreted</location>
        <location evidence="1">Extracellular space</location>
        <location evidence="1">Extracellular matrix</location>
    </subcellularLocation>
</comment>
<evidence type="ECO:0000256" key="1">
    <source>
        <dbReference type="ARBA" id="ARBA00004498"/>
    </source>
</evidence>
<dbReference type="InterPro" id="IPR050392">
    <property type="entry name" value="Collagen/C1q_domain"/>
</dbReference>
<feature type="compositionally biased region" description="Polar residues" evidence="6">
    <location>
        <begin position="183"/>
        <end position="195"/>
    </location>
</feature>
<feature type="compositionally biased region" description="Pro residues" evidence="6">
    <location>
        <begin position="262"/>
        <end position="274"/>
    </location>
</feature>
<gene>
    <name evidence="8" type="ORF">F2P81_017119</name>
</gene>
<dbReference type="PANTHER" id="PTHR15427:SF23">
    <property type="entry name" value="EMI DOMAIN-CONTAINING PROTEIN 1"/>
    <property type="match status" value="1"/>
</dbReference>
<evidence type="ECO:0000256" key="5">
    <source>
        <dbReference type="ARBA" id="ARBA00023157"/>
    </source>
</evidence>
<protein>
    <recommendedName>
        <fullName evidence="7">EMI domain-containing protein</fullName>
    </recommendedName>
</protein>
<dbReference type="Pfam" id="PF07546">
    <property type="entry name" value="EMI"/>
    <property type="match status" value="1"/>
</dbReference>
<feature type="compositionally biased region" description="Pro residues" evidence="6">
    <location>
        <begin position="297"/>
        <end position="314"/>
    </location>
</feature>
<proteinExistence type="predicted"/>
<evidence type="ECO:0000313" key="8">
    <source>
        <dbReference type="EMBL" id="KAF0030388.1"/>
    </source>
</evidence>
<feature type="region of interest" description="Disordered" evidence="6">
    <location>
        <begin position="183"/>
        <end position="278"/>
    </location>
</feature>
<name>A0A6A4SDR1_SCOMX</name>
<keyword evidence="4" id="KW-0732">Signal</keyword>
<evidence type="ECO:0000313" key="9">
    <source>
        <dbReference type="Proteomes" id="UP000438429"/>
    </source>
</evidence>
<feature type="region of interest" description="Disordered" evidence="6">
    <location>
        <begin position="293"/>
        <end position="330"/>
    </location>
</feature>
<evidence type="ECO:0000256" key="3">
    <source>
        <dbReference type="ARBA" id="ARBA00022530"/>
    </source>
</evidence>
<keyword evidence="3" id="KW-0272">Extracellular matrix</keyword>
<keyword evidence="2" id="KW-0964">Secreted</keyword>
<dbReference type="Pfam" id="PF01391">
    <property type="entry name" value="Collagen"/>
    <property type="match status" value="1"/>
</dbReference>
<feature type="compositionally biased region" description="Pro residues" evidence="6">
    <location>
        <begin position="202"/>
        <end position="228"/>
    </location>
</feature>
<dbReference type="EMBL" id="VEVO01000015">
    <property type="protein sequence ID" value="KAF0030388.1"/>
    <property type="molecule type" value="Genomic_DNA"/>
</dbReference>
<sequence length="470" mass="50547">MWITLVCPSVGTGYMYHFPGITVQRQRIKSEQIGSTGPPGAGSLTQLRNWCRYTVSKTVSCQVHNGTETTVQRVVQGCRWPGPCSKVVRINEEYLVSFMVSGSYTKKVVHKETVQTRQSETGNKQAKIPNLVVIYEHQLFLVLFPCYDHNVECMNCANFTDMSSRIDVIESKIRLLEETRSSLPTVNSLPEGSTDNEVDAPQPTPIGPPSYLPPGSMGPPGPIGPPGLPGSAGPQGLAGGPGLPGPIGPMGDRGSPGEMGLPGPPGPPGPPVPSSSPVQVRGDIFQVENREEISAHTPPPAPQIIVGPPGPTGPSGPSGPRGPSGIPGLPGQDIKDCSCELDPKCTVKCQRRSWNNLQARLVFACQTSSSSMSVSLAVRRLVKAEVSCRSFWEKDPEALENRLLGCSDVNDMLYCLIKLYGSYYSLLWDQKTIRGVSLLSIMLGGSTVQHLLCPGNRIHAAHDREVRRAI</sequence>
<feature type="compositionally biased region" description="Low complexity" evidence="6">
    <location>
        <begin position="321"/>
        <end position="330"/>
    </location>
</feature>
<comment type="caution">
    <text evidence="8">The sequence shown here is derived from an EMBL/GenBank/DDBJ whole genome shotgun (WGS) entry which is preliminary data.</text>
</comment>
<evidence type="ECO:0000256" key="2">
    <source>
        <dbReference type="ARBA" id="ARBA00022525"/>
    </source>
</evidence>
<evidence type="ECO:0000259" key="7">
    <source>
        <dbReference type="Pfam" id="PF07546"/>
    </source>
</evidence>
<dbReference type="GO" id="GO:0005576">
    <property type="term" value="C:extracellular region"/>
    <property type="evidence" value="ECO:0007669"/>
    <property type="project" value="UniProtKB-SubCell"/>
</dbReference>
<evidence type="ECO:0000256" key="6">
    <source>
        <dbReference type="SAM" id="MobiDB-lite"/>
    </source>
</evidence>
<feature type="domain" description="EMI" evidence="7">
    <location>
        <begin position="48"/>
        <end position="118"/>
    </location>
</feature>
<organism evidence="8 9">
    <name type="scientific">Scophthalmus maximus</name>
    <name type="common">Turbot</name>
    <name type="synonym">Psetta maxima</name>
    <dbReference type="NCBI Taxonomy" id="52904"/>
    <lineage>
        <taxon>Eukaryota</taxon>
        <taxon>Metazoa</taxon>
        <taxon>Chordata</taxon>
        <taxon>Craniata</taxon>
        <taxon>Vertebrata</taxon>
        <taxon>Euteleostomi</taxon>
        <taxon>Actinopterygii</taxon>
        <taxon>Neopterygii</taxon>
        <taxon>Teleostei</taxon>
        <taxon>Neoteleostei</taxon>
        <taxon>Acanthomorphata</taxon>
        <taxon>Carangaria</taxon>
        <taxon>Pleuronectiformes</taxon>
        <taxon>Pleuronectoidei</taxon>
        <taxon>Scophthalmidae</taxon>
        <taxon>Scophthalmus</taxon>
    </lineage>
</organism>
<reference evidence="8 9" key="1">
    <citation type="submission" date="2019-06" db="EMBL/GenBank/DDBJ databases">
        <title>Draft genomes of female and male turbot (Scophthalmus maximus).</title>
        <authorList>
            <person name="Xu H."/>
            <person name="Xu X.-W."/>
            <person name="Shao C."/>
            <person name="Chen S."/>
        </authorList>
    </citation>
    <scope>NUCLEOTIDE SEQUENCE [LARGE SCALE GENOMIC DNA]</scope>
    <source>
        <strain evidence="8">Ysfricsl-2016a</strain>
        <tissue evidence="8">Blood</tissue>
    </source>
</reference>
<dbReference type="InterPro" id="IPR011489">
    <property type="entry name" value="EMI_domain"/>
</dbReference>
<dbReference type="Proteomes" id="UP000438429">
    <property type="component" value="Unassembled WGS sequence"/>
</dbReference>
<dbReference type="PANTHER" id="PTHR15427">
    <property type="entry name" value="EMILIN ELASTIN MICROFIBRIL INTERFACE-LOCATED PROTEIN ELASTIN MICROFIBRIL INTERFACER"/>
    <property type="match status" value="1"/>
</dbReference>
<evidence type="ECO:0000256" key="4">
    <source>
        <dbReference type="ARBA" id="ARBA00022729"/>
    </source>
</evidence>
<accession>A0A6A4SDR1</accession>
<dbReference type="AlphaFoldDB" id="A0A6A4SDR1"/>
<dbReference type="InterPro" id="IPR008160">
    <property type="entry name" value="Collagen"/>
</dbReference>
<dbReference type="Gene3D" id="1.20.5.320">
    <property type="entry name" value="6-Phosphogluconate Dehydrogenase, domain 3"/>
    <property type="match status" value="1"/>
</dbReference>